<dbReference type="PANTHER" id="PTHR21340">
    <property type="entry name" value="DIADENOSINE 5,5-P1,P4-TETRAPHOSPHATE PYROPHOSPHOHYDROLASE MUTT"/>
    <property type="match status" value="1"/>
</dbReference>
<keyword evidence="4" id="KW-1185">Reference proteome</keyword>
<keyword evidence="1" id="KW-0378">Hydrolase</keyword>
<comment type="caution">
    <text evidence="3">The sequence shown here is derived from an EMBL/GenBank/DDBJ whole genome shotgun (WGS) entry which is preliminary data.</text>
</comment>
<evidence type="ECO:0000259" key="2">
    <source>
        <dbReference type="PROSITE" id="PS51462"/>
    </source>
</evidence>
<dbReference type="GO" id="GO:0006167">
    <property type="term" value="P:AMP biosynthetic process"/>
    <property type="evidence" value="ECO:0007669"/>
    <property type="project" value="TreeGrafter"/>
</dbReference>
<dbReference type="InterPro" id="IPR051325">
    <property type="entry name" value="Nudix_hydrolase_domain"/>
</dbReference>
<dbReference type="InterPro" id="IPR000086">
    <property type="entry name" value="NUDIX_hydrolase_dom"/>
</dbReference>
<reference evidence="3 4" key="1">
    <citation type="submission" date="2020-02" db="EMBL/GenBank/DDBJ databases">
        <title>Identification and distribution of gene clusters putatively required for synthesis of sphingolipid metabolism inhibitors in phylogenetically diverse species of the filamentous fungus Fusarium.</title>
        <authorList>
            <person name="Kim H.-S."/>
            <person name="Busman M."/>
            <person name="Brown D.W."/>
            <person name="Divon H."/>
            <person name="Uhlig S."/>
            <person name="Proctor R.H."/>
        </authorList>
    </citation>
    <scope>NUCLEOTIDE SEQUENCE [LARGE SCALE GENOMIC DNA]</scope>
    <source>
        <strain evidence="3 4">NRRL 2903</strain>
    </source>
</reference>
<gene>
    <name evidence="3" type="ORF">FAUST_9955</name>
</gene>
<accession>A0AAN5Z2K1</accession>
<evidence type="ECO:0000256" key="1">
    <source>
        <dbReference type="ARBA" id="ARBA00022801"/>
    </source>
</evidence>
<dbReference type="GO" id="GO:0004081">
    <property type="term" value="F:bis(5'-nucleosyl)-tetraphosphatase (asymmetrical) activity"/>
    <property type="evidence" value="ECO:0007669"/>
    <property type="project" value="TreeGrafter"/>
</dbReference>
<organism evidence="3 4">
    <name type="scientific">Fusarium austroamericanum</name>
    <dbReference type="NCBI Taxonomy" id="282268"/>
    <lineage>
        <taxon>Eukaryota</taxon>
        <taxon>Fungi</taxon>
        <taxon>Dikarya</taxon>
        <taxon>Ascomycota</taxon>
        <taxon>Pezizomycotina</taxon>
        <taxon>Sordariomycetes</taxon>
        <taxon>Hypocreomycetidae</taxon>
        <taxon>Hypocreales</taxon>
        <taxon>Nectriaceae</taxon>
        <taxon>Fusarium</taxon>
    </lineage>
</organism>
<dbReference type="GO" id="GO:0006754">
    <property type="term" value="P:ATP biosynthetic process"/>
    <property type="evidence" value="ECO:0007669"/>
    <property type="project" value="TreeGrafter"/>
</dbReference>
<dbReference type="Proteomes" id="UP000537989">
    <property type="component" value="Unassembled WGS sequence"/>
</dbReference>
<proteinExistence type="predicted"/>
<dbReference type="InterPro" id="IPR015797">
    <property type="entry name" value="NUDIX_hydrolase-like_dom_sf"/>
</dbReference>
<dbReference type="PROSITE" id="PS00893">
    <property type="entry name" value="NUDIX_BOX"/>
    <property type="match status" value="1"/>
</dbReference>
<dbReference type="PANTHER" id="PTHR21340:SF0">
    <property type="entry name" value="BIS(5'-NUCLEOSYL)-TETRAPHOSPHATASE [ASYMMETRICAL]"/>
    <property type="match status" value="1"/>
</dbReference>
<dbReference type="Pfam" id="PF00293">
    <property type="entry name" value="NUDIX"/>
    <property type="match status" value="1"/>
</dbReference>
<dbReference type="InterPro" id="IPR020084">
    <property type="entry name" value="NUDIX_hydrolase_CS"/>
</dbReference>
<dbReference type="PROSITE" id="PS51462">
    <property type="entry name" value="NUDIX"/>
    <property type="match status" value="1"/>
</dbReference>
<name>A0AAN5Z2K1_FUSAU</name>
<dbReference type="EMBL" id="JAAMOD010000363">
    <property type="protein sequence ID" value="KAF5230162.1"/>
    <property type="molecule type" value="Genomic_DNA"/>
</dbReference>
<evidence type="ECO:0000313" key="4">
    <source>
        <dbReference type="Proteomes" id="UP000537989"/>
    </source>
</evidence>
<dbReference type="SUPFAM" id="SSF55811">
    <property type="entry name" value="Nudix"/>
    <property type="match status" value="1"/>
</dbReference>
<feature type="domain" description="Nudix hydrolase" evidence="2">
    <location>
        <begin position="64"/>
        <end position="211"/>
    </location>
</feature>
<evidence type="ECO:0000313" key="3">
    <source>
        <dbReference type="EMBL" id="KAF5230162.1"/>
    </source>
</evidence>
<dbReference type="AlphaFoldDB" id="A0AAN5Z2K1"/>
<protein>
    <recommendedName>
        <fullName evidence="2">Nudix hydrolase domain-containing protein</fullName>
    </recommendedName>
</protein>
<dbReference type="Gene3D" id="3.90.79.10">
    <property type="entry name" value="Nucleoside Triphosphate Pyrophosphohydrolase"/>
    <property type="match status" value="1"/>
</dbReference>
<sequence length="222" mass="25297">MKHRAVPLTFPFQYVRAFNNFFFSTTTNKATTSHTRSARNTQVHSGFVASKMESINHTLHLSDQFVISCGTVTLDVNRSKVLLIRWRKTNEIFLPKGRKDVNESLKDAAIRETFEETGVQPRILPARINTLATSQEGTSGLFTEPIAVSHRMREGILKIIFWYIAESDSTQTPAKWTGQEDEDFDTIWEDYGNVNSTITFAEDQRIVWAAIDTVHRRGTQAI</sequence>